<organism evidence="2 3">
    <name type="scientific">Porphyra umbilicalis</name>
    <name type="common">Purple laver</name>
    <name type="synonym">Red alga</name>
    <dbReference type="NCBI Taxonomy" id="2786"/>
    <lineage>
        <taxon>Eukaryota</taxon>
        <taxon>Rhodophyta</taxon>
        <taxon>Bangiophyceae</taxon>
        <taxon>Bangiales</taxon>
        <taxon>Bangiaceae</taxon>
        <taxon>Porphyra</taxon>
    </lineage>
</organism>
<dbReference type="GO" id="GO:0008168">
    <property type="term" value="F:methyltransferase activity"/>
    <property type="evidence" value="ECO:0007669"/>
    <property type="project" value="TreeGrafter"/>
</dbReference>
<evidence type="ECO:0000313" key="3">
    <source>
        <dbReference type="Proteomes" id="UP000218209"/>
    </source>
</evidence>
<reference evidence="2 3" key="1">
    <citation type="submission" date="2017-03" db="EMBL/GenBank/DDBJ databases">
        <title>WGS assembly of Porphyra umbilicalis.</title>
        <authorList>
            <person name="Brawley S.H."/>
            <person name="Blouin N.A."/>
            <person name="Ficko-Blean E."/>
            <person name="Wheeler G.L."/>
            <person name="Lohr M."/>
            <person name="Goodson H.V."/>
            <person name="Jenkins J.W."/>
            <person name="Blaby-Haas C.E."/>
            <person name="Helliwell K.E."/>
            <person name="Chan C."/>
            <person name="Marriage T."/>
            <person name="Bhattacharya D."/>
            <person name="Klein A.S."/>
            <person name="Badis Y."/>
            <person name="Brodie J."/>
            <person name="Cao Y."/>
            <person name="Collen J."/>
            <person name="Dittami S.M."/>
            <person name="Gachon C.M."/>
            <person name="Green B.R."/>
            <person name="Karpowicz S."/>
            <person name="Kim J.W."/>
            <person name="Kudahl U."/>
            <person name="Lin S."/>
            <person name="Michel G."/>
            <person name="Mittag M."/>
            <person name="Olson B.J."/>
            <person name="Pangilinan J."/>
            <person name="Peng Y."/>
            <person name="Qiu H."/>
            <person name="Shu S."/>
            <person name="Singer J.T."/>
            <person name="Smith A.G."/>
            <person name="Sprecher B.N."/>
            <person name="Wagner V."/>
            <person name="Wang W."/>
            <person name="Wang Z.-Y."/>
            <person name="Yan J."/>
            <person name="Yarish C."/>
            <person name="Zoeuner-Riek S."/>
            <person name="Zhuang Y."/>
            <person name="Zou Y."/>
            <person name="Lindquist E.A."/>
            <person name="Grimwood J."/>
            <person name="Barry K."/>
            <person name="Rokhsar D.S."/>
            <person name="Schmutz J."/>
            <person name="Stiller J.W."/>
            <person name="Grossman A.R."/>
            <person name="Prochnik S.E."/>
        </authorList>
    </citation>
    <scope>NUCLEOTIDE SEQUENCE [LARGE SCALE GENOMIC DNA]</scope>
    <source>
        <strain evidence="2">4086291</strain>
    </source>
</reference>
<dbReference type="InterPro" id="IPR029063">
    <property type="entry name" value="SAM-dependent_MTases_sf"/>
</dbReference>
<dbReference type="Proteomes" id="UP000218209">
    <property type="component" value="Unassembled WGS sequence"/>
</dbReference>
<evidence type="ECO:0000259" key="1">
    <source>
        <dbReference type="Pfam" id="PF08242"/>
    </source>
</evidence>
<dbReference type="EMBL" id="KV918785">
    <property type="protein sequence ID" value="OSX79871.1"/>
    <property type="molecule type" value="Genomic_DNA"/>
</dbReference>
<dbReference type="Gene3D" id="3.40.50.150">
    <property type="entry name" value="Vaccinia Virus protein VP39"/>
    <property type="match status" value="2"/>
</dbReference>
<dbReference type="InterPro" id="IPR050508">
    <property type="entry name" value="Methyltransf_Superfamily"/>
</dbReference>
<name>A0A1X6PG93_PORUM</name>
<dbReference type="SUPFAM" id="SSF53335">
    <property type="entry name" value="S-adenosyl-L-methionine-dependent methyltransferases"/>
    <property type="match status" value="1"/>
</dbReference>
<protein>
    <recommendedName>
        <fullName evidence="1">Methyltransferase type 12 domain-containing protein</fullName>
    </recommendedName>
</protein>
<dbReference type="Pfam" id="PF08242">
    <property type="entry name" value="Methyltransf_12"/>
    <property type="match status" value="1"/>
</dbReference>
<dbReference type="PANTHER" id="PTHR42912">
    <property type="entry name" value="METHYLTRANSFERASE"/>
    <property type="match status" value="1"/>
</dbReference>
<feature type="domain" description="Methyltransferase type 12" evidence="1">
    <location>
        <begin position="43"/>
        <end position="183"/>
    </location>
</feature>
<accession>A0A1X6PG93</accession>
<dbReference type="CDD" id="cd02440">
    <property type="entry name" value="AdoMet_MTases"/>
    <property type="match status" value="1"/>
</dbReference>
<evidence type="ECO:0000313" key="2">
    <source>
        <dbReference type="EMBL" id="OSX79871.1"/>
    </source>
</evidence>
<dbReference type="AlphaFoldDB" id="A0A1X6PG93"/>
<keyword evidence="3" id="KW-1185">Reference proteome</keyword>
<sequence length="257" mass="25910">MVNKWAEDAHVTRYLGHADTLPHRSEGEAVVVELLPPTVGRVLDLGTGDGRLLAAVLSARPALTAGVGVDMSPPMLAAARARFATERRVAVVDHNMDAPLPAAALLAAADAAAAAGEAAVGDDPGVAGRRASGATDGTGGGAGGGGRLFDVVVSSFAIHHLSDARKRAVYAEAAALLAPGGTLINLEHVASPTAGLHAEFLGALGVPVAEDDPSNVLAPVAPQLAMLADAGLADVDCFWKWREMALLAGRKPPSVAA</sequence>
<gene>
    <name evidence="2" type="ORF">BU14_0070s0046</name>
</gene>
<proteinExistence type="predicted"/>
<dbReference type="InterPro" id="IPR013217">
    <property type="entry name" value="Methyltransf_12"/>
</dbReference>